<dbReference type="InterPro" id="IPR036393">
    <property type="entry name" value="AceGlu_kinase-like_sf"/>
</dbReference>
<dbReference type="Gene3D" id="3.40.630.30">
    <property type="match status" value="1"/>
</dbReference>
<feature type="domain" description="N-acetyltransferase" evidence="16">
    <location>
        <begin position="483"/>
        <end position="652"/>
    </location>
</feature>
<evidence type="ECO:0000256" key="5">
    <source>
        <dbReference type="ARBA" id="ARBA00012697"/>
    </source>
</evidence>
<dbReference type="Gene3D" id="3.40.1160.10">
    <property type="entry name" value="Acetylglutamate kinase-like"/>
    <property type="match status" value="1"/>
</dbReference>
<evidence type="ECO:0000256" key="14">
    <source>
        <dbReference type="ARBA" id="ARBA00048372"/>
    </source>
</evidence>
<evidence type="ECO:0000259" key="16">
    <source>
        <dbReference type="PROSITE" id="PS51731"/>
    </source>
</evidence>
<dbReference type="PROSITE" id="PS51731">
    <property type="entry name" value="GNAT_NAGS"/>
    <property type="match status" value="1"/>
</dbReference>
<comment type="function">
    <text evidence="1 15">N-acetylglutamate synthase involved in arginine biosynthesis.</text>
</comment>
<accession>A0AAE8N564</accession>
<evidence type="ECO:0000256" key="11">
    <source>
        <dbReference type="ARBA" id="ARBA00023315"/>
    </source>
</evidence>
<keyword evidence="8 15" id="KW-0808">Transferase</keyword>
<dbReference type="Proteomes" id="UP001187682">
    <property type="component" value="Unassembled WGS sequence"/>
</dbReference>
<dbReference type="PIRSF" id="PIRSF007892">
    <property type="entry name" value="NAGS_fungal"/>
    <property type="match status" value="1"/>
</dbReference>
<comment type="caution">
    <text evidence="17">The sequence shown here is derived from an EMBL/GenBank/DDBJ whole genome shotgun (WGS) entry which is preliminary data.</text>
</comment>
<keyword evidence="10 15" id="KW-0496">Mitochondrion</keyword>
<keyword evidence="18" id="KW-1185">Reference proteome</keyword>
<dbReference type="GO" id="GO:0004042">
    <property type="term" value="F:L-glutamate N-acetyltransferase activity"/>
    <property type="evidence" value="ECO:0007669"/>
    <property type="project" value="InterPro"/>
</dbReference>
<evidence type="ECO:0000256" key="9">
    <source>
        <dbReference type="ARBA" id="ARBA00022946"/>
    </source>
</evidence>
<keyword evidence="11 15" id="KW-0012">Acyltransferase</keyword>
<evidence type="ECO:0000256" key="7">
    <source>
        <dbReference type="ARBA" id="ARBA00022605"/>
    </source>
</evidence>
<comment type="subcellular location">
    <subcellularLocation>
        <location evidence="2 15">Mitochondrion</location>
    </subcellularLocation>
</comment>
<dbReference type="PANTHER" id="PTHR23342">
    <property type="entry name" value="N-ACETYLGLUTAMATE SYNTHASE"/>
    <property type="match status" value="1"/>
</dbReference>
<dbReference type="GO" id="GO:0006592">
    <property type="term" value="P:ornithine biosynthetic process"/>
    <property type="evidence" value="ECO:0007669"/>
    <property type="project" value="TreeGrafter"/>
</dbReference>
<evidence type="ECO:0000256" key="8">
    <source>
        <dbReference type="ARBA" id="ARBA00022679"/>
    </source>
</evidence>
<evidence type="ECO:0000256" key="4">
    <source>
        <dbReference type="ARBA" id="ARBA00008694"/>
    </source>
</evidence>
<evidence type="ECO:0000256" key="15">
    <source>
        <dbReference type="PIRNR" id="PIRNR007892"/>
    </source>
</evidence>
<evidence type="ECO:0000256" key="6">
    <source>
        <dbReference type="ARBA" id="ARBA00018802"/>
    </source>
</evidence>
<evidence type="ECO:0000256" key="2">
    <source>
        <dbReference type="ARBA" id="ARBA00004173"/>
    </source>
</evidence>
<keyword evidence="9" id="KW-0809">Transit peptide</keyword>
<reference evidence="17" key="1">
    <citation type="submission" date="2018-03" db="EMBL/GenBank/DDBJ databases">
        <authorList>
            <person name="Guldener U."/>
        </authorList>
    </citation>
    <scope>NUCLEOTIDE SEQUENCE</scope>
</reference>
<protein>
    <recommendedName>
        <fullName evidence="6 15">Amino-acid acetyltransferase, mitochondrial</fullName>
        <ecNumber evidence="5 15">2.3.1.1</ecNumber>
    </recommendedName>
    <alternativeName>
        <fullName evidence="12 15">Glutamate N-acetyltransferase</fullName>
    </alternativeName>
    <alternativeName>
        <fullName evidence="13 15">N-acetylglutamate synthase</fullName>
    </alternativeName>
</protein>
<dbReference type="GO" id="GO:0005759">
    <property type="term" value="C:mitochondrial matrix"/>
    <property type="evidence" value="ECO:0007669"/>
    <property type="project" value="TreeGrafter"/>
</dbReference>
<evidence type="ECO:0000313" key="18">
    <source>
        <dbReference type="Proteomes" id="UP001187682"/>
    </source>
</evidence>
<dbReference type="GO" id="GO:0006526">
    <property type="term" value="P:L-arginine biosynthetic process"/>
    <property type="evidence" value="ECO:0007669"/>
    <property type="project" value="TreeGrafter"/>
</dbReference>
<dbReference type="Pfam" id="PF04768">
    <property type="entry name" value="NAT"/>
    <property type="match status" value="1"/>
</dbReference>
<sequence>MPGNLAPGICRPVRPASGGVTKLGSSFLLTTSHGHLLHPRLSSGRPGVWLAAPAAPSSRRFIRQKKGETKESIDRDLIVSVLESANKRDARGYFRKYFGHLDANSANHSPKLDLPGTIKNRALFVQGNGQADLDTTNPEALHVAVVKICRPQTIDDSTMEGVAKTLSQLRMLGLLSVIVMDCGSRSSRALSSEQANRLAFFLDASDPRSATVVENTLLADLPASTYSTTPTGRIDATIIRRVLNAGKIPIISGVSSPRDADTAEDDTPESIVVALTRALSGNNPARAGVLPESPATIESVIVLDPAGGIPMANAPGVPHRFVNLEQEFDTIIAALSGQHSHSFLSGPSSSPNETSESHALNLLMVKDILSILPPAASALITSPLLAATTARPEAVSPRPSRQELHYGGFATVKTRPTKNPLIHNLLTDKPVYSSSLPVDKLARRDPTGRHTPNAEIATLVKRGMPVTILGGTGLRPWTPPEPGKRQLRLTDQAVDLPRLVHLIEDSFGRKLDVDNYLRRVDDKIAGVIIAGEYEGGAILTWERPDGLSAEEAYKSGRFVPYLDKFAVLKSRQGSGGVADIVFNSMVQDCFPRGVCWRSRSNNPVNKWYFERSIGGTKKLEGTEWAMFWTTPGLQPESQEVRDYEDVCRQTQPSWEG</sequence>
<dbReference type="PANTHER" id="PTHR23342:SF4">
    <property type="entry name" value="AMINO-ACID ACETYLTRANSFERASE, MITOCHONDRIAL"/>
    <property type="match status" value="1"/>
</dbReference>
<evidence type="ECO:0000256" key="10">
    <source>
        <dbReference type="ARBA" id="ARBA00023128"/>
    </source>
</evidence>
<comment type="catalytic activity">
    <reaction evidence="14 15">
        <text>L-glutamate + acetyl-CoA = N-acetyl-L-glutamate + CoA + H(+)</text>
        <dbReference type="Rhea" id="RHEA:24292"/>
        <dbReference type="ChEBI" id="CHEBI:15378"/>
        <dbReference type="ChEBI" id="CHEBI:29985"/>
        <dbReference type="ChEBI" id="CHEBI:44337"/>
        <dbReference type="ChEBI" id="CHEBI:57287"/>
        <dbReference type="ChEBI" id="CHEBI:57288"/>
        <dbReference type="EC" id="2.3.1.1"/>
    </reaction>
</comment>
<dbReference type="EC" id="2.3.1.1" evidence="5 15"/>
<dbReference type="FunFam" id="3.40.630.30:FF:000049">
    <property type="entry name" value="Amino-acid acetyltransferase, mitochondrial"/>
    <property type="match status" value="1"/>
</dbReference>
<proteinExistence type="inferred from homology"/>
<gene>
    <name evidence="17" type="ORF">DNG_08486</name>
</gene>
<dbReference type="EMBL" id="ONZQ02000014">
    <property type="protein sequence ID" value="SPO05799.1"/>
    <property type="molecule type" value="Genomic_DNA"/>
</dbReference>
<comment type="pathway">
    <text evidence="3 15">Amino-acid biosynthesis; L-arginine biosynthesis; N(2)-acetyl-L-ornithine from L-glutamate: step 1/4.</text>
</comment>
<evidence type="ECO:0000256" key="13">
    <source>
        <dbReference type="ARBA" id="ARBA00033251"/>
    </source>
</evidence>
<evidence type="ECO:0000256" key="3">
    <source>
        <dbReference type="ARBA" id="ARBA00004925"/>
    </source>
</evidence>
<dbReference type="AlphaFoldDB" id="A0AAE8N564"/>
<name>A0AAE8N564_9PEZI</name>
<dbReference type="InterPro" id="IPR006855">
    <property type="entry name" value="Vertebrate-like_GNAT_dom"/>
</dbReference>
<dbReference type="InterPro" id="IPR011190">
    <property type="entry name" value="GlcNAc_Synth_fun"/>
</dbReference>
<evidence type="ECO:0000313" key="17">
    <source>
        <dbReference type="EMBL" id="SPO05799.1"/>
    </source>
</evidence>
<evidence type="ECO:0000256" key="12">
    <source>
        <dbReference type="ARBA" id="ARBA00030346"/>
    </source>
</evidence>
<comment type="similarity">
    <text evidence="4 15">Belongs to the acetyltransferase family.</text>
</comment>
<evidence type="ECO:0000256" key="1">
    <source>
        <dbReference type="ARBA" id="ARBA00002294"/>
    </source>
</evidence>
<keyword evidence="7 15" id="KW-0028">Amino-acid biosynthesis</keyword>
<organism evidence="17 18">
    <name type="scientific">Cephalotrichum gorgonifer</name>
    <dbReference type="NCBI Taxonomy" id="2041049"/>
    <lineage>
        <taxon>Eukaryota</taxon>
        <taxon>Fungi</taxon>
        <taxon>Dikarya</taxon>
        <taxon>Ascomycota</taxon>
        <taxon>Pezizomycotina</taxon>
        <taxon>Sordariomycetes</taxon>
        <taxon>Hypocreomycetidae</taxon>
        <taxon>Microascales</taxon>
        <taxon>Microascaceae</taxon>
        <taxon>Cephalotrichum</taxon>
    </lineage>
</organism>